<dbReference type="Gene3D" id="3.40.30.10">
    <property type="entry name" value="Glutaredoxin"/>
    <property type="match status" value="1"/>
</dbReference>
<dbReference type="InterPro" id="IPR006660">
    <property type="entry name" value="Arsenate_reductase-like"/>
</dbReference>
<dbReference type="PANTHER" id="PTHR30041">
    <property type="entry name" value="ARSENATE REDUCTASE"/>
    <property type="match status" value="1"/>
</dbReference>
<dbReference type="PANTHER" id="PTHR30041:SF4">
    <property type="entry name" value="ARSENATE REDUCTASE"/>
    <property type="match status" value="1"/>
</dbReference>
<organism evidence="2 3">
    <name type="scientific">Kribbella turkmenica</name>
    <dbReference type="NCBI Taxonomy" id="2530375"/>
    <lineage>
        <taxon>Bacteria</taxon>
        <taxon>Bacillati</taxon>
        <taxon>Actinomycetota</taxon>
        <taxon>Actinomycetes</taxon>
        <taxon>Propionibacteriales</taxon>
        <taxon>Kribbellaceae</taxon>
        <taxon>Kribbella</taxon>
    </lineage>
</organism>
<dbReference type="AlphaFoldDB" id="A0A4R4WTW7"/>
<evidence type="ECO:0000313" key="3">
    <source>
        <dbReference type="Proteomes" id="UP000295172"/>
    </source>
</evidence>
<reference evidence="2 3" key="1">
    <citation type="submission" date="2019-02" db="EMBL/GenBank/DDBJ databases">
        <title>Draft genome sequences of novel Actinobacteria.</title>
        <authorList>
            <person name="Sahin N."/>
            <person name="Ay H."/>
            <person name="Saygin H."/>
        </authorList>
    </citation>
    <scope>NUCLEOTIDE SEQUENCE [LARGE SCALE GENOMIC DNA]</scope>
    <source>
        <strain evidence="2 3">16K104</strain>
    </source>
</reference>
<evidence type="ECO:0000313" key="2">
    <source>
        <dbReference type="EMBL" id="TDD21123.1"/>
    </source>
</evidence>
<name>A0A4R4WTW7_9ACTN</name>
<dbReference type="Pfam" id="PF03960">
    <property type="entry name" value="ArsC"/>
    <property type="match status" value="1"/>
</dbReference>
<keyword evidence="3" id="KW-1185">Reference proteome</keyword>
<dbReference type="PROSITE" id="PS51353">
    <property type="entry name" value="ARSC"/>
    <property type="match status" value="1"/>
</dbReference>
<accession>A0A4R4WTW7</accession>
<dbReference type="RefSeq" id="WP_132322882.1">
    <property type="nucleotide sequence ID" value="NZ_SMKR01000095.1"/>
</dbReference>
<dbReference type="Proteomes" id="UP000295172">
    <property type="component" value="Unassembled WGS sequence"/>
</dbReference>
<dbReference type="OrthoDB" id="9790554at2"/>
<comment type="similarity">
    <text evidence="1">Belongs to the ArsC family.</text>
</comment>
<proteinExistence type="inferred from homology"/>
<dbReference type="SUPFAM" id="SSF52833">
    <property type="entry name" value="Thioredoxin-like"/>
    <property type="match status" value="1"/>
</dbReference>
<dbReference type="InterPro" id="IPR036249">
    <property type="entry name" value="Thioredoxin-like_sf"/>
</dbReference>
<dbReference type="EMBL" id="SMKR01000095">
    <property type="protein sequence ID" value="TDD21123.1"/>
    <property type="molecule type" value="Genomic_DNA"/>
</dbReference>
<gene>
    <name evidence="2" type="ORF">E1218_21420</name>
</gene>
<protein>
    <submittedName>
        <fullName evidence="2">Arsenate reductase</fullName>
    </submittedName>
</protein>
<sequence>MEIWINPACSKCRTATKALDEAGVPYTVRRYLDDPPTFEELTAVLTRLNLEPWDLVRHTESSAKPLRTLPRDEAHRADWIQAMADNPILVQRPILTADDNMTAVARDPETLARFLPR</sequence>
<comment type="caution">
    <text evidence="2">The sequence shown here is derived from an EMBL/GenBank/DDBJ whole genome shotgun (WGS) entry which is preliminary data.</text>
</comment>
<evidence type="ECO:0000256" key="1">
    <source>
        <dbReference type="PROSITE-ProRule" id="PRU01282"/>
    </source>
</evidence>